<dbReference type="CDD" id="cd00038">
    <property type="entry name" value="CAP_ED"/>
    <property type="match status" value="1"/>
</dbReference>
<accession>A0ABZ2V9D3</accession>
<dbReference type="RefSeq" id="WP_373636696.1">
    <property type="nucleotide sequence ID" value="NZ_CP150951.2"/>
</dbReference>
<organism evidence="2 3">
    <name type="scientific">Yoonia phaeophyticola</name>
    <dbReference type="NCBI Taxonomy" id="3137369"/>
    <lineage>
        <taxon>Bacteria</taxon>
        <taxon>Pseudomonadati</taxon>
        <taxon>Pseudomonadota</taxon>
        <taxon>Alphaproteobacteria</taxon>
        <taxon>Rhodobacterales</taxon>
        <taxon>Paracoccaceae</taxon>
        <taxon>Yoonia</taxon>
    </lineage>
</organism>
<dbReference type="EMBL" id="CP150951">
    <property type="protein sequence ID" value="WZC50806.2"/>
    <property type="molecule type" value="Genomic_DNA"/>
</dbReference>
<dbReference type="InterPro" id="IPR018490">
    <property type="entry name" value="cNMP-bd_dom_sf"/>
</dbReference>
<dbReference type="Pfam" id="PF00027">
    <property type="entry name" value="cNMP_binding"/>
    <property type="match status" value="1"/>
</dbReference>
<dbReference type="Pfam" id="PF13412">
    <property type="entry name" value="HTH_24"/>
    <property type="match status" value="1"/>
</dbReference>
<reference evidence="3" key="1">
    <citation type="submission" date="2024-04" db="EMBL/GenBank/DDBJ databases">
        <title>Phylogenomic analyses of a clade within the roseobacter group suggest taxonomic reassignments of species of the genera Aestuariivita, Citreicella, Loktanella, Nautella, Pelagibaca, Ruegeria, Thalassobius, Thiobacimonas and Tropicibacter, and the proposal o.</title>
        <authorList>
            <person name="Jeon C.O."/>
        </authorList>
    </citation>
    <scope>NUCLEOTIDE SEQUENCE [LARGE SCALE GENOMIC DNA]</scope>
    <source>
        <strain evidence="3">BS5-3</strain>
    </source>
</reference>
<dbReference type="Proteomes" id="UP001440612">
    <property type="component" value="Chromosome"/>
</dbReference>
<dbReference type="SUPFAM" id="SSF51206">
    <property type="entry name" value="cAMP-binding domain-like"/>
    <property type="match status" value="1"/>
</dbReference>
<sequence>MAADKRPSFIEHSYFLITLSNFTLAAYDLNHMISDPFSHLPRTACRAIDMQKGDVLFREDQTTSGLYRVVSGCVTLQRTGLGGDTLTLHRAVSGGLFAEASVFSETYHCDAICTAAGSVTKIAKADVVATMQSNPAFSEGFTRLLAVQVQQYRAHIELLAIPSAKDRILAAVQAGYFDATVIELATRINLSHEACYRALRRLCDEGLMVRVGRGKYALP</sequence>
<evidence type="ECO:0000259" key="1">
    <source>
        <dbReference type="PROSITE" id="PS50042"/>
    </source>
</evidence>
<dbReference type="PROSITE" id="PS50042">
    <property type="entry name" value="CNMP_BINDING_3"/>
    <property type="match status" value="1"/>
</dbReference>
<dbReference type="InterPro" id="IPR000595">
    <property type="entry name" value="cNMP-bd_dom"/>
</dbReference>
<dbReference type="SUPFAM" id="SSF46785">
    <property type="entry name" value="Winged helix' DNA-binding domain"/>
    <property type="match status" value="1"/>
</dbReference>
<gene>
    <name evidence="2" type="ORF">AABB29_09435</name>
</gene>
<feature type="domain" description="Cyclic nucleotide-binding" evidence="1">
    <location>
        <begin position="50"/>
        <end position="106"/>
    </location>
</feature>
<evidence type="ECO:0000313" key="2">
    <source>
        <dbReference type="EMBL" id="WZC50806.2"/>
    </source>
</evidence>
<protein>
    <submittedName>
        <fullName evidence="2">Crp/Fnr family transcriptional regulator</fullName>
    </submittedName>
</protein>
<name>A0ABZ2V9D3_9RHOB</name>
<proteinExistence type="predicted"/>
<evidence type="ECO:0000313" key="3">
    <source>
        <dbReference type="Proteomes" id="UP001440612"/>
    </source>
</evidence>
<keyword evidence="3" id="KW-1185">Reference proteome</keyword>
<dbReference type="InterPro" id="IPR036390">
    <property type="entry name" value="WH_DNA-bd_sf"/>
</dbReference>
<dbReference type="Gene3D" id="2.60.120.10">
    <property type="entry name" value="Jelly Rolls"/>
    <property type="match status" value="1"/>
</dbReference>
<dbReference type="InterPro" id="IPR014710">
    <property type="entry name" value="RmlC-like_jellyroll"/>
</dbReference>